<sequence length="192" mass="20133">MEEGGGLIPVTAWNVSLLRKWMGKVKVNPLSQSLGLHGDKLADRARPGRNAVEPQLPGDHDVVLDALALPFPLGAALPRPPLGLERVLPRDGIDPAYVDLDHEGRRGVEAEPHRLLPVHGDEHAPVADYVLGEPRGVVLGLVDGEVAQVRGQGGGSAVLAVGHADCTPEGDGDLLGHHRGGEGTLHGEDIVV</sequence>
<proteinExistence type="predicted"/>
<accession>A0A194VZR6</accession>
<organism evidence="1 2">
    <name type="scientific">Cytospora mali</name>
    <name type="common">Apple Valsa canker fungus</name>
    <name type="synonym">Valsa mali</name>
    <dbReference type="NCBI Taxonomy" id="578113"/>
    <lineage>
        <taxon>Eukaryota</taxon>
        <taxon>Fungi</taxon>
        <taxon>Dikarya</taxon>
        <taxon>Ascomycota</taxon>
        <taxon>Pezizomycotina</taxon>
        <taxon>Sordariomycetes</taxon>
        <taxon>Sordariomycetidae</taxon>
        <taxon>Diaporthales</taxon>
        <taxon>Cytosporaceae</taxon>
        <taxon>Cytospora</taxon>
    </lineage>
</organism>
<keyword evidence="2" id="KW-1185">Reference proteome</keyword>
<protein>
    <submittedName>
        <fullName evidence="1">Uncharacterized protein</fullName>
    </submittedName>
</protein>
<evidence type="ECO:0000313" key="1">
    <source>
        <dbReference type="EMBL" id="KUI69280.1"/>
    </source>
</evidence>
<dbReference type="EMBL" id="CM003102">
    <property type="protein sequence ID" value="KUI69280.1"/>
    <property type="molecule type" value="Genomic_DNA"/>
</dbReference>
<gene>
    <name evidence="1" type="ORF">VM1G_11608</name>
</gene>
<name>A0A194VZR6_CYTMA</name>
<evidence type="ECO:0000313" key="2">
    <source>
        <dbReference type="Proteomes" id="UP000078559"/>
    </source>
</evidence>
<dbReference type="AlphaFoldDB" id="A0A194VZR6"/>
<dbReference type="Proteomes" id="UP000078559">
    <property type="component" value="Chromosome 5"/>
</dbReference>
<reference evidence="1" key="1">
    <citation type="submission" date="2014-12" db="EMBL/GenBank/DDBJ databases">
        <title>Genome Sequence of Valsa Canker Pathogens Uncovers a Specific Adaption of Colonization on Woody Bark.</title>
        <authorList>
            <person name="Yin Z."/>
            <person name="Liu H."/>
            <person name="Gao X."/>
            <person name="Li Z."/>
            <person name="Song N."/>
            <person name="Ke X."/>
            <person name="Dai Q."/>
            <person name="Wu Y."/>
            <person name="Sun Y."/>
            <person name="Xu J.-R."/>
            <person name="Kang Z.K."/>
            <person name="Wang L."/>
            <person name="Huang L."/>
        </authorList>
    </citation>
    <scope>NUCLEOTIDE SEQUENCE [LARGE SCALE GENOMIC DNA]</scope>
    <source>
        <strain evidence="1">03-8</strain>
    </source>
</reference>